<reference evidence="4 5" key="1">
    <citation type="journal article" date="2022" name="Allergy">
        <title>Genome assembly and annotation of Periplaneta americana reveal a comprehensive cockroach allergen profile.</title>
        <authorList>
            <person name="Wang L."/>
            <person name="Xiong Q."/>
            <person name="Saelim N."/>
            <person name="Wang L."/>
            <person name="Nong W."/>
            <person name="Wan A.T."/>
            <person name="Shi M."/>
            <person name="Liu X."/>
            <person name="Cao Q."/>
            <person name="Hui J.H.L."/>
            <person name="Sookrung N."/>
            <person name="Leung T.F."/>
            <person name="Tungtrongchitr A."/>
            <person name="Tsui S.K.W."/>
        </authorList>
    </citation>
    <scope>NUCLEOTIDE SEQUENCE [LARGE SCALE GENOMIC DNA]</scope>
    <source>
        <strain evidence="4">PWHHKU_190912</strain>
    </source>
</reference>
<keyword evidence="5" id="KW-1185">Reference proteome</keyword>
<dbReference type="InterPro" id="IPR013763">
    <property type="entry name" value="Cyclin-like_dom"/>
</dbReference>
<dbReference type="EMBL" id="JAJSOF020000017">
    <property type="protein sequence ID" value="KAJ4439879.1"/>
    <property type="molecule type" value="Genomic_DNA"/>
</dbReference>
<evidence type="ECO:0000313" key="4">
    <source>
        <dbReference type="EMBL" id="KAJ4439879.1"/>
    </source>
</evidence>
<evidence type="ECO:0000256" key="1">
    <source>
        <dbReference type="ARBA" id="ARBA00023127"/>
    </source>
</evidence>
<dbReference type="SMART" id="SM00385">
    <property type="entry name" value="CYCLIN"/>
    <property type="match status" value="1"/>
</dbReference>
<organism evidence="4 5">
    <name type="scientific">Periplaneta americana</name>
    <name type="common">American cockroach</name>
    <name type="synonym">Blatta americana</name>
    <dbReference type="NCBI Taxonomy" id="6978"/>
    <lineage>
        <taxon>Eukaryota</taxon>
        <taxon>Metazoa</taxon>
        <taxon>Ecdysozoa</taxon>
        <taxon>Arthropoda</taxon>
        <taxon>Hexapoda</taxon>
        <taxon>Insecta</taxon>
        <taxon>Pterygota</taxon>
        <taxon>Neoptera</taxon>
        <taxon>Polyneoptera</taxon>
        <taxon>Dictyoptera</taxon>
        <taxon>Blattodea</taxon>
        <taxon>Blattoidea</taxon>
        <taxon>Blattidae</taxon>
        <taxon>Blattinae</taxon>
        <taxon>Periplaneta</taxon>
    </lineage>
</organism>
<dbReference type="Pfam" id="PF00134">
    <property type="entry name" value="Cyclin_N"/>
    <property type="match status" value="1"/>
</dbReference>
<dbReference type="InterPro" id="IPR006671">
    <property type="entry name" value="Cyclin_N"/>
</dbReference>
<dbReference type="Gene3D" id="1.10.472.10">
    <property type="entry name" value="Cyclin-like"/>
    <property type="match status" value="1"/>
</dbReference>
<keyword evidence="1 2" id="KW-0195">Cyclin</keyword>
<dbReference type="PANTHER" id="PTHR10026">
    <property type="entry name" value="CYCLIN"/>
    <property type="match status" value="1"/>
</dbReference>
<comment type="similarity">
    <text evidence="2">Belongs to the cyclin family.</text>
</comment>
<name>A0ABQ8T1C8_PERAM</name>
<comment type="caution">
    <text evidence="4">The sequence shown here is derived from an EMBL/GenBank/DDBJ whole genome shotgun (WGS) entry which is preliminary data.</text>
</comment>
<proteinExistence type="inferred from homology"/>
<accession>A0ABQ8T1C8</accession>
<evidence type="ECO:0000259" key="3">
    <source>
        <dbReference type="SMART" id="SM00385"/>
    </source>
</evidence>
<dbReference type="SUPFAM" id="SSF47954">
    <property type="entry name" value="Cyclin-like"/>
    <property type="match status" value="2"/>
</dbReference>
<evidence type="ECO:0000256" key="2">
    <source>
        <dbReference type="RuleBase" id="RU000383"/>
    </source>
</evidence>
<dbReference type="InterPro" id="IPR043198">
    <property type="entry name" value="Cyclin/Ssn8"/>
</dbReference>
<sequence length="302" mass="34892">MAADEKWYFTKEQLANTPSRKCGYEVDKELSYRQQAANFIQDMGQRLQVYPFPEKNVIAVYSNQSDSLMVADGDCHHLCKLMAPVRHQWSINDVIGGIRNTHHLHPALRRKRHLVVQNPIILHDNARSHTPAAVKDLLRRWQWEMLEHPPYSPDMSPCDYDLFHQTIVYMHRFYVFHSFTQFHRNAMAAAALFLAAKVEEQPRKLEHVIKVAHMCLNRDQPPLDTKSEKYLEHAQDLVFNENVLLQTLGFDVAIDHPHTHVVRCCHLVRGSKAVKALREGFGRCRGSCPGIAQLERALSMQS</sequence>
<gene>
    <name evidence="4" type="ORF">ANN_08008</name>
</gene>
<feature type="domain" description="Cyclin-like" evidence="3">
    <location>
        <begin position="140"/>
        <end position="246"/>
    </location>
</feature>
<protein>
    <recommendedName>
        <fullName evidence="3">Cyclin-like domain-containing protein</fullName>
    </recommendedName>
</protein>
<evidence type="ECO:0000313" key="5">
    <source>
        <dbReference type="Proteomes" id="UP001148838"/>
    </source>
</evidence>
<dbReference type="Proteomes" id="UP001148838">
    <property type="component" value="Unassembled WGS sequence"/>
</dbReference>
<dbReference type="InterPro" id="IPR036915">
    <property type="entry name" value="Cyclin-like_sf"/>
</dbReference>